<proteinExistence type="predicted"/>
<evidence type="ECO:0008006" key="3">
    <source>
        <dbReference type="Google" id="ProtNLM"/>
    </source>
</evidence>
<accession>A0A067L7G3</accession>
<sequence length="193" mass="22004">MDRISPYWPSLVYFCIHSQYLLLNGINGYGSLRLVPIVEQMARHCMPFSLILAETFIWPEEHARNPSSVLGLMGSPHLLLYIERVTVSLYMLYVPLWGLTMSVAYHSSRVARQYGRHQATPDYTRFEGGLITQRFLSRFISTWRSRTTVPISDVVDTSSLGLYRSWLQAYSKVSADSESADLLTTKFLLGPGM</sequence>
<gene>
    <name evidence="1" type="ORF">JCGZ_03860</name>
</gene>
<keyword evidence="2" id="KW-1185">Reference proteome</keyword>
<evidence type="ECO:0000313" key="2">
    <source>
        <dbReference type="Proteomes" id="UP000027138"/>
    </source>
</evidence>
<evidence type="ECO:0000313" key="1">
    <source>
        <dbReference type="EMBL" id="KDP40445.1"/>
    </source>
</evidence>
<organism evidence="1 2">
    <name type="scientific">Jatropha curcas</name>
    <name type="common">Barbados nut</name>
    <dbReference type="NCBI Taxonomy" id="180498"/>
    <lineage>
        <taxon>Eukaryota</taxon>
        <taxon>Viridiplantae</taxon>
        <taxon>Streptophyta</taxon>
        <taxon>Embryophyta</taxon>
        <taxon>Tracheophyta</taxon>
        <taxon>Spermatophyta</taxon>
        <taxon>Magnoliopsida</taxon>
        <taxon>eudicotyledons</taxon>
        <taxon>Gunneridae</taxon>
        <taxon>Pentapetalae</taxon>
        <taxon>rosids</taxon>
        <taxon>fabids</taxon>
        <taxon>Malpighiales</taxon>
        <taxon>Euphorbiaceae</taxon>
        <taxon>Crotonoideae</taxon>
        <taxon>Jatropheae</taxon>
        <taxon>Jatropha</taxon>
    </lineage>
</organism>
<dbReference type="AlphaFoldDB" id="A0A067L7G3"/>
<dbReference type="EMBL" id="KK914329">
    <property type="protein sequence ID" value="KDP40445.1"/>
    <property type="molecule type" value="Genomic_DNA"/>
</dbReference>
<protein>
    <recommendedName>
        <fullName evidence="3">Aminotransferase-like plant mobile domain-containing protein</fullName>
    </recommendedName>
</protein>
<reference evidence="1 2" key="1">
    <citation type="journal article" date="2014" name="PLoS ONE">
        <title>Global Analysis of Gene Expression Profiles in Physic Nut (Jatropha curcas L.) Seedlings Exposed to Salt Stress.</title>
        <authorList>
            <person name="Zhang L."/>
            <person name="Zhang C."/>
            <person name="Wu P."/>
            <person name="Chen Y."/>
            <person name="Li M."/>
            <person name="Jiang H."/>
            <person name="Wu G."/>
        </authorList>
    </citation>
    <scope>NUCLEOTIDE SEQUENCE [LARGE SCALE GENOMIC DNA]</scope>
    <source>
        <strain evidence="2">cv. GZQX0401</strain>
        <tissue evidence="1">Young leaves</tissue>
    </source>
</reference>
<dbReference type="Proteomes" id="UP000027138">
    <property type="component" value="Unassembled WGS sequence"/>
</dbReference>
<name>A0A067L7G3_JATCU</name>